<evidence type="ECO:0000313" key="1">
    <source>
        <dbReference type="EMBL" id="ENO17392.1"/>
    </source>
</evidence>
<evidence type="ECO:0000313" key="2">
    <source>
        <dbReference type="Proteomes" id="UP000013015"/>
    </source>
</evidence>
<organism evidence="1 2">
    <name type="scientific">Schaalia cardiffensis F0333</name>
    <dbReference type="NCBI Taxonomy" id="888050"/>
    <lineage>
        <taxon>Bacteria</taxon>
        <taxon>Bacillati</taxon>
        <taxon>Actinomycetota</taxon>
        <taxon>Actinomycetes</taxon>
        <taxon>Actinomycetales</taxon>
        <taxon>Actinomycetaceae</taxon>
        <taxon>Schaalia</taxon>
    </lineage>
</organism>
<proteinExistence type="predicted"/>
<accession>N6X1T4</accession>
<dbReference type="AlphaFoldDB" id="N6X1T4"/>
<protein>
    <submittedName>
        <fullName evidence="1">Uncharacterized protein</fullName>
    </submittedName>
</protein>
<dbReference type="STRING" id="888050.HMPREF9004_1934"/>
<comment type="caution">
    <text evidence="1">The sequence shown here is derived from an EMBL/GenBank/DDBJ whole genome shotgun (WGS) entry which is preliminary data.</text>
</comment>
<name>N6X1T4_9ACTO</name>
<gene>
    <name evidence="1" type="ORF">HMPREF9004_1934</name>
</gene>
<dbReference type="HOGENOM" id="CLU_3179042_0_0_11"/>
<sequence>MRTRRSLRKQCCHLRRGLSNVWPSPTYAAHKLSTKYAQQLSPLQAS</sequence>
<dbReference type="Proteomes" id="UP000013015">
    <property type="component" value="Unassembled WGS sequence"/>
</dbReference>
<keyword evidence="2" id="KW-1185">Reference proteome</keyword>
<dbReference type="EMBL" id="AQHZ01000029">
    <property type="protein sequence ID" value="ENO17392.1"/>
    <property type="molecule type" value="Genomic_DNA"/>
</dbReference>
<reference evidence="1 2" key="1">
    <citation type="submission" date="2013-03" db="EMBL/GenBank/DDBJ databases">
        <title>Reference genome for the Human Microbiome Project.</title>
        <authorList>
            <person name="Aqrawi P."/>
            <person name="Ayvaz T."/>
            <person name="Bess C."/>
            <person name="Blankenburg K."/>
            <person name="Coyle M."/>
            <person name="Deng J."/>
            <person name="Forbes L."/>
            <person name="Fowler G."/>
            <person name="Francisco L."/>
            <person name="Fu Q."/>
            <person name="Gibbs R."/>
            <person name="Gross S."/>
            <person name="Gubbala S."/>
            <person name="Hale W."/>
            <person name="Hemphill L."/>
            <person name="Highlander S."/>
            <person name="Hirani K."/>
            <person name="Jackson L."/>
            <person name="Jakkamsetti A."/>
            <person name="Javaid M."/>
            <person name="Jayaseelan J.C."/>
            <person name="Jiang H."/>
            <person name="Joshi V."/>
            <person name="Korchina V."/>
            <person name="Kovar C."/>
            <person name="Lara F."/>
            <person name="Lee S."/>
            <person name="Liu Y."/>
            <person name="Mata R."/>
            <person name="Mathew T."/>
            <person name="Munidasa M."/>
            <person name="Muzny D."/>
            <person name="Nazareth L."/>
            <person name="Ngo R."/>
            <person name="Nguyen L."/>
            <person name="Nguyen N."/>
            <person name="Okwuonu G."/>
            <person name="Ongeri F."/>
            <person name="Palculict T."/>
            <person name="Patil S."/>
            <person name="Petrosino J."/>
            <person name="Pham C."/>
            <person name="Pham P."/>
            <person name="Pu L.-L."/>
            <person name="Qin X."/>
            <person name="Qu J."/>
            <person name="Reid J."/>
            <person name="Ross M."/>
            <person name="Ruth R."/>
            <person name="Saada N."/>
            <person name="San Lucas F."/>
            <person name="Santibanez J."/>
            <person name="Shang Y."/>
            <person name="Simmons D."/>
            <person name="Song X.-Z."/>
            <person name="Tang L.-Y."/>
            <person name="Thornton R."/>
            <person name="Warren J."/>
            <person name="Weissenberger G."/>
            <person name="Wilczek-Boney K."/>
            <person name="Worley K."/>
            <person name="Youmans B."/>
            <person name="Zhang J."/>
            <person name="Zhang L."/>
            <person name="Zhao Z."/>
            <person name="Zhou C."/>
            <person name="Zhu D."/>
            <person name="Zhu Y."/>
        </authorList>
    </citation>
    <scope>NUCLEOTIDE SEQUENCE [LARGE SCALE GENOMIC DNA]</scope>
    <source>
        <strain evidence="1 2">F0333</strain>
    </source>
</reference>